<evidence type="ECO:0000256" key="5">
    <source>
        <dbReference type="ARBA" id="ARBA00022553"/>
    </source>
</evidence>
<dbReference type="EMBL" id="AP019400">
    <property type="protein sequence ID" value="BBI35489.1"/>
    <property type="molecule type" value="Genomic_DNA"/>
</dbReference>
<dbReference type="GO" id="GO:0000155">
    <property type="term" value="F:phosphorelay sensor kinase activity"/>
    <property type="evidence" value="ECO:0007669"/>
    <property type="project" value="InterPro"/>
</dbReference>
<protein>
    <recommendedName>
        <fullName evidence="3">histidine kinase</fullName>
        <ecNumber evidence="3">2.7.13.3</ecNumber>
    </recommendedName>
</protein>
<evidence type="ECO:0000259" key="13">
    <source>
        <dbReference type="PROSITE" id="PS50109"/>
    </source>
</evidence>
<evidence type="ECO:0000256" key="9">
    <source>
        <dbReference type="ARBA" id="ARBA00022840"/>
    </source>
</evidence>
<evidence type="ECO:0000256" key="1">
    <source>
        <dbReference type="ARBA" id="ARBA00000085"/>
    </source>
</evidence>
<reference evidence="15 16" key="1">
    <citation type="submission" date="2019-01" db="EMBL/GenBank/DDBJ databases">
        <title>Complete genome sequence of Cohnella hallensis HS21 isolated from Korean fir (Abies koreana) rhizospheric soil.</title>
        <authorList>
            <person name="Jiang L."/>
            <person name="Kang S.W."/>
            <person name="Kim S."/>
            <person name="Jung J."/>
            <person name="Kim C.Y."/>
            <person name="Kim D.H."/>
            <person name="Kim S.W."/>
            <person name="Lee J."/>
        </authorList>
    </citation>
    <scope>NUCLEOTIDE SEQUENCE [LARGE SCALE GENOMIC DNA]</scope>
    <source>
        <strain evidence="15 16">HS21</strain>
    </source>
</reference>
<dbReference type="PANTHER" id="PTHR34220:SF7">
    <property type="entry name" value="SENSOR HISTIDINE KINASE YPDA"/>
    <property type="match status" value="1"/>
</dbReference>
<dbReference type="Pfam" id="PF02518">
    <property type="entry name" value="HATPase_c"/>
    <property type="match status" value="1"/>
</dbReference>
<accession>A0A3T1DBL7</accession>
<dbReference type="PANTHER" id="PTHR34220">
    <property type="entry name" value="SENSOR HISTIDINE KINASE YPDA"/>
    <property type="match status" value="1"/>
</dbReference>
<dbReference type="AlphaFoldDB" id="A0A3T1DBL7"/>
<keyword evidence="12" id="KW-1133">Transmembrane helix</keyword>
<evidence type="ECO:0000256" key="6">
    <source>
        <dbReference type="ARBA" id="ARBA00022679"/>
    </source>
</evidence>
<proteinExistence type="predicted"/>
<dbReference type="InterPro" id="IPR005467">
    <property type="entry name" value="His_kinase_dom"/>
</dbReference>
<evidence type="ECO:0000256" key="10">
    <source>
        <dbReference type="ARBA" id="ARBA00023012"/>
    </source>
</evidence>
<dbReference type="Gene3D" id="6.10.340.10">
    <property type="match status" value="1"/>
</dbReference>
<keyword evidence="16" id="KW-1185">Reference proteome</keyword>
<keyword evidence="6" id="KW-0808">Transferase</keyword>
<keyword evidence="5" id="KW-0597">Phosphoprotein</keyword>
<dbReference type="GO" id="GO:0005524">
    <property type="term" value="F:ATP binding"/>
    <property type="evidence" value="ECO:0007669"/>
    <property type="project" value="UniProtKB-KW"/>
</dbReference>
<feature type="transmembrane region" description="Helical" evidence="12">
    <location>
        <begin position="276"/>
        <end position="298"/>
    </location>
</feature>
<evidence type="ECO:0000313" key="16">
    <source>
        <dbReference type="Proteomes" id="UP000289856"/>
    </source>
</evidence>
<evidence type="ECO:0000313" key="15">
    <source>
        <dbReference type="EMBL" id="BBI35489.1"/>
    </source>
</evidence>
<comment type="catalytic activity">
    <reaction evidence="1">
        <text>ATP + protein L-histidine = ADP + protein N-phospho-L-histidine.</text>
        <dbReference type="EC" id="2.7.13.3"/>
    </reaction>
</comment>
<dbReference type="SMART" id="SM00304">
    <property type="entry name" value="HAMP"/>
    <property type="match status" value="1"/>
</dbReference>
<keyword evidence="7" id="KW-0547">Nucleotide-binding</keyword>
<dbReference type="CDD" id="cd06225">
    <property type="entry name" value="HAMP"/>
    <property type="match status" value="1"/>
</dbReference>
<evidence type="ECO:0000256" key="8">
    <source>
        <dbReference type="ARBA" id="ARBA00022777"/>
    </source>
</evidence>
<dbReference type="PROSITE" id="PS50885">
    <property type="entry name" value="HAMP"/>
    <property type="match status" value="1"/>
</dbReference>
<dbReference type="SUPFAM" id="SSF158472">
    <property type="entry name" value="HAMP domain-like"/>
    <property type="match status" value="1"/>
</dbReference>
<keyword evidence="12" id="KW-0812">Transmembrane</keyword>
<dbReference type="RefSeq" id="WP_162309367.1">
    <property type="nucleotide sequence ID" value="NZ_AP019400.1"/>
</dbReference>
<keyword evidence="10" id="KW-0902">Two-component regulatory system</keyword>
<comment type="subcellular location">
    <subcellularLocation>
        <location evidence="2">Cell membrane</location>
        <topology evidence="2">Multi-pass membrane protein</topology>
    </subcellularLocation>
</comment>
<evidence type="ECO:0000256" key="7">
    <source>
        <dbReference type="ARBA" id="ARBA00022741"/>
    </source>
</evidence>
<evidence type="ECO:0000259" key="14">
    <source>
        <dbReference type="PROSITE" id="PS50885"/>
    </source>
</evidence>
<feature type="domain" description="HAMP" evidence="14">
    <location>
        <begin position="300"/>
        <end position="352"/>
    </location>
</feature>
<evidence type="ECO:0000256" key="11">
    <source>
        <dbReference type="ARBA" id="ARBA00023136"/>
    </source>
</evidence>
<dbReference type="Proteomes" id="UP000289856">
    <property type="component" value="Chromosome"/>
</dbReference>
<dbReference type="InterPro" id="IPR050640">
    <property type="entry name" value="Bact_2-comp_sensor_kinase"/>
</dbReference>
<evidence type="ECO:0000256" key="2">
    <source>
        <dbReference type="ARBA" id="ARBA00004651"/>
    </source>
</evidence>
<feature type="domain" description="Histidine kinase" evidence="13">
    <location>
        <begin position="455"/>
        <end position="562"/>
    </location>
</feature>
<evidence type="ECO:0000256" key="4">
    <source>
        <dbReference type="ARBA" id="ARBA00022475"/>
    </source>
</evidence>
<sequence length="573" mass="65498">MMMRKNLSFRQKLILSYFSIAIIPLAVLGVFAFNQSTAALKNQAVGNSKNSSETMHNNLQYRLKNYNNIMDIMSFNTKIQQLLSNHYTSPAMMIGDIKDFLEPLMSNLLNFTDEAVQLTLYTRNGLPEVGTYLLSEERLAEEVWYKKEKPDLETRWIADERYLYAVRTIIDMYNTSSLGTLVFKLDKSLVFGELGNLASRSYLWTMSGSDQRIITTDSNLPVNTMELLITAASSGEQVFKVDSRKWLSVSQQITGTDWTLKLLVELNDIYEPSSHILQAALFIILGCTAILLILMAIFSHSLTRRIETLNKAMEEVEAGNLNVKVLTRGQDEISAITNKFRKMLKRLNQMLISEYQNNIVQKELKLRALYNSINSHFLYNSLSTINWKAIRSGVEDISEMTTNRSTYYRTTLNHGREIISVRDEISNVQAYLDIQLMMHDHRFRVEYRLDPAVFDYDTLHLILQPVVENSIKHGLEDLAGTAGIIRVSAVIEEQMIIFLIEDNGPGITPERLEELNRFESKGYGIRNVDERIKLFFGPQYGLSLSSEPGKGTKVKLSVLAYKENTDMKNEIMA</sequence>
<dbReference type="InterPro" id="IPR003660">
    <property type="entry name" value="HAMP_dom"/>
</dbReference>
<organism evidence="15 16">
    <name type="scientific">Cohnella abietis</name>
    <dbReference type="NCBI Taxonomy" id="2507935"/>
    <lineage>
        <taxon>Bacteria</taxon>
        <taxon>Bacillati</taxon>
        <taxon>Bacillota</taxon>
        <taxon>Bacilli</taxon>
        <taxon>Bacillales</taxon>
        <taxon>Paenibacillaceae</taxon>
        <taxon>Cohnella</taxon>
    </lineage>
</organism>
<dbReference type="SUPFAM" id="SSF55874">
    <property type="entry name" value="ATPase domain of HSP90 chaperone/DNA topoisomerase II/histidine kinase"/>
    <property type="match status" value="1"/>
</dbReference>
<dbReference type="GO" id="GO:0005886">
    <property type="term" value="C:plasma membrane"/>
    <property type="evidence" value="ECO:0007669"/>
    <property type="project" value="UniProtKB-SubCell"/>
</dbReference>
<keyword evidence="8 15" id="KW-0418">Kinase</keyword>
<gene>
    <name evidence="15" type="ORF">KCTCHS21_48880</name>
</gene>
<keyword evidence="11 12" id="KW-0472">Membrane</keyword>
<dbReference type="InterPro" id="IPR003594">
    <property type="entry name" value="HATPase_dom"/>
</dbReference>
<evidence type="ECO:0000256" key="12">
    <source>
        <dbReference type="SAM" id="Phobius"/>
    </source>
</evidence>
<dbReference type="KEGG" id="cohn:KCTCHS21_48880"/>
<evidence type="ECO:0000256" key="3">
    <source>
        <dbReference type="ARBA" id="ARBA00012438"/>
    </source>
</evidence>
<dbReference type="Pfam" id="PF06580">
    <property type="entry name" value="His_kinase"/>
    <property type="match status" value="1"/>
</dbReference>
<dbReference type="InterPro" id="IPR010559">
    <property type="entry name" value="Sig_transdc_His_kin_internal"/>
</dbReference>
<dbReference type="Gene3D" id="3.30.565.10">
    <property type="entry name" value="Histidine kinase-like ATPase, C-terminal domain"/>
    <property type="match status" value="1"/>
</dbReference>
<keyword evidence="9" id="KW-0067">ATP-binding</keyword>
<name>A0A3T1DBL7_9BACL</name>
<dbReference type="Pfam" id="PF00672">
    <property type="entry name" value="HAMP"/>
    <property type="match status" value="1"/>
</dbReference>
<dbReference type="SMART" id="SM00387">
    <property type="entry name" value="HATPase_c"/>
    <property type="match status" value="1"/>
</dbReference>
<dbReference type="InterPro" id="IPR036890">
    <property type="entry name" value="HATPase_C_sf"/>
</dbReference>
<dbReference type="PROSITE" id="PS50109">
    <property type="entry name" value="HIS_KIN"/>
    <property type="match status" value="1"/>
</dbReference>
<keyword evidence="4" id="KW-1003">Cell membrane</keyword>
<dbReference type="EC" id="2.7.13.3" evidence="3"/>